<name>A0A931CQ88_9MICC</name>
<accession>A0A931CQ88</accession>
<dbReference type="RefSeq" id="WP_196398006.1">
    <property type="nucleotide sequence ID" value="NZ_JADNYM010000024.1"/>
</dbReference>
<dbReference type="Gene3D" id="1.10.490.10">
    <property type="entry name" value="Globins"/>
    <property type="match status" value="1"/>
</dbReference>
<evidence type="ECO:0000313" key="2">
    <source>
        <dbReference type="Proteomes" id="UP000655366"/>
    </source>
</evidence>
<dbReference type="InterPro" id="IPR012292">
    <property type="entry name" value="Globin/Proto"/>
</dbReference>
<dbReference type="GO" id="GO:0020037">
    <property type="term" value="F:heme binding"/>
    <property type="evidence" value="ECO:0007669"/>
    <property type="project" value="InterPro"/>
</dbReference>
<comment type="caution">
    <text evidence="1">The sequence shown here is derived from an EMBL/GenBank/DDBJ whole genome shotgun (WGS) entry which is preliminary data.</text>
</comment>
<sequence length="116" mass="13232">MSSTIRRIDEGEKVLTGICNREDSHLLVSEFSRRTFMDQLPGPVFIDVVRMDLEKHMPIMCVFWEAVLLRLSIACTQVARSSSCKAIRSALMARGIPAKDIQYEVFGPDLWLPDFQ</sequence>
<dbReference type="Proteomes" id="UP000655366">
    <property type="component" value="Unassembled WGS sequence"/>
</dbReference>
<evidence type="ECO:0000313" key="1">
    <source>
        <dbReference type="EMBL" id="MBG0741047.1"/>
    </source>
</evidence>
<proteinExistence type="predicted"/>
<dbReference type="AlphaFoldDB" id="A0A931CQ88"/>
<organism evidence="1 2">
    <name type="scientific">Arthrobacter terrae</name>
    <dbReference type="NCBI Taxonomy" id="2935737"/>
    <lineage>
        <taxon>Bacteria</taxon>
        <taxon>Bacillati</taxon>
        <taxon>Actinomycetota</taxon>
        <taxon>Actinomycetes</taxon>
        <taxon>Micrococcales</taxon>
        <taxon>Micrococcaceae</taxon>
        <taxon>Arthrobacter</taxon>
    </lineage>
</organism>
<protein>
    <submittedName>
        <fullName evidence="1">Uncharacterized protein</fullName>
    </submittedName>
</protein>
<dbReference type="GO" id="GO:0019825">
    <property type="term" value="F:oxygen binding"/>
    <property type="evidence" value="ECO:0007669"/>
    <property type="project" value="InterPro"/>
</dbReference>
<reference evidence="1 2" key="1">
    <citation type="submission" date="2020-11" db="EMBL/GenBank/DDBJ databases">
        <title>Arthrobacter antarcticus sp. nov., isolated from Antarctic Soil.</title>
        <authorList>
            <person name="Li J."/>
        </authorList>
    </citation>
    <scope>NUCLEOTIDE SEQUENCE [LARGE SCALE GENOMIC DNA]</scope>
    <source>
        <strain evidence="1 2">Z1-20</strain>
    </source>
</reference>
<gene>
    <name evidence="1" type="ORF">IV500_16870</name>
</gene>
<dbReference type="EMBL" id="JADNYM010000024">
    <property type="protein sequence ID" value="MBG0741047.1"/>
    <property type="molecule type" value="Genomic_DNA"/>
</dbReference>
<keyword evidence="2" id="KW-1185">Reference proteome</keyword>